<feature type="compositionally biased region" description="Basic and acidic residues" evidence="5">
    <location>
        <begin position="329"/>
        <end position="340"/>
    </location>
</feature>
<feature type="region of interest" description="Disordered" evidence="5">
    <location>
        <begin position="275"/>
        <end position="314"/>
    </location>
</feature>
<evidence type="ECO:0000259" key="6">
    <source>
        <dbReference type="PROSITE" id="PS50111"/>
    </source>
</evidence>
<feature type="compositionally biased region" description="Polar residues" evidence="5">
    <location>
        <begin position="275"/>
        <end position="295"/>
    </location>
</feature>
<dbReference type="EMBL" id="AP022038">
    <property type="protein sequence ID" value="BBR40815.1"/>
    <property type="molecule type" value="Genomic_DNA"/>
</dbReference>
<dbReference type="GO" id="GO:0007165">
    <property type="term" value="P:signal transduction"/>
    <property type="evidence" value="ECO:0007669"/>
    <property type="project" value="UniProtKB-KW"/>
</dbReference>
<evidence type="ECO:0000313" key="8">
    <source>
        <dbReference type="Proteomes" id="UP000515442"/>
    </source>
</evidence>
<dbReference type="SUPFAM" id="SSF58104">
    <property type="entry name" value="Methyl-accepting chemotaxis protein (MCP) signaling domain"/>
    <property type="match status" value="1"/>
</dbReference>
<gene>
    <name evidence="7" type="ORF">WP3W19E03_33400</name>
</gene>
<dbReference type="Proteomes" id="UP000515442">
    <property type="component" value="Chromosome"/>
</dbReference>
<comment type="subcellular location">
    <subcellularLocation>
        <location evidence="1">Membrane</location>
    </subcellularLocation>
</comment>
<dbReference type="Gene3D" id="1.10.287.950">
    <property type="entry name" value="Methyl-accepting chemotaxis protein"/>
    <property type="match status" value="1"/>
</dbReference>
<evidence type="ECO:0000256" key="1">
    <source>
        <dbReference type="ARBA" id="ARBA00004370"/>
    </source>
</evidence>
<dbReference type="AlphaFoldDB" id="A0A6S5CHI6"/>
<evidence type="ECO:0000256" key="3">
    <source>
        <dbReference type="ARBA" id="ARBA00029447"/>
    </source>
</evidence>
<evidence type="ECO:0000256" key="5">
    <source>
        <dbReference type="SAM" id="MobiDB-lite"/>
    </source>
</evidence>
<protein>
    <recommendedName>
        <fullName evidence="6">Methyl-accepting transducer domain-containing protein</fullName>
    </recommendedName>
</protein>
<organism evidence="7 8">
    <name type="scientific">Aeromonas veronii</name>
    <dbReference type="NCBI Taxonomy" id="654"/>
    <lineage>
        <taxon>Bacteria</taxon>
        <taxon>Pseudomonadati</taxon>
        <taxon>Pseudomonadota</taxon>
        <taxon>Gammaproteobacteria</taxon>
        <taxon>Aeromonadales</taxon>
        <taxon>Aeromonadaceae</taxon>
        <taxon>Aeromonas</taxon>
    </lineage>
</organism>
<dbReference type="SUPFAM" id="SSF53822">
    <property type="entry name" value="Periplasmic binding protein-like I"/>
    <property type="match status" value="1"/>
</dbReference>
<evidence type="ECO:0000313" key="7">
    <source>
        <dbReference type="EMBL" id="BBR40815.1"/>
    </source>
</evidence>
<evidence type="ECO:0000256" key="4">
    <source>
        <dbReference type="PROSITE-ProRule" id="PRU00284"/>
    </source>
</evidence>
<evidence type="ECO:0000256" key="2">
    <source>
        <dbReference type="ARBA" id="ARBA00023224"/>
    </source>
</evidence>
<dbReference type="PANTHER" id="PTHR32089:SF112">
    <property type="entry name" value="LYSOZYME-LIKE PROTEIN-RELATED"/>
    <property type="match status" value="1"/>
</dbReference>
<dbReference type="InterPro" id="IPR004089">
    <property type="entry name" value="MCPsignal_dom"/>
</dbReference>
<dbReference type="SMART" id="SM00283">
    <property type="entry name" value="MA"/>
    <property type="match status" value="1"/>
</dbReference>
<dbReference type="PANTHER" id="PTHR32089">
    <property type="entry name" value="METHYL-ACCEPTING CHEMOTAXIS PROTEIN MCPB"/>
    <property type="match status" value="1"/>
</dbReference>
<feature type="region of interest" description="Disordered" evidence="5">
    <location>
        <begin position="326"/>
        <end position="345"/>
    </location>
</feature>
<keyword evidence="2 4" id="KW-0807">Transducer</keyword>
<reference evidence="7 8" key="1">
    <citation type="submission" date="2019-12" db="EMBL/GenBank/DDBJ databases">
        <title>complete genome sequences of Aeromonas veronii str. WP3-W19-ESBL-03 isolated from wastewater treatment plant effluent.</title>
        <authorList>
            <person name="Sekizuka T."/>
            <person name="Itokawa K."/>
            <person name="Yatsu K."/>
            <person name="Inamine Y."/>
            <person name="Kuroda M."/>
        </authorList>
    </citation>
    <scope>NUCLEOTIDE SEQUENCE [LARGE SCALE GENOMIC DNA]</scope>
    <source>
        <strain evidence="7 8">WP3-W19-ESBL-03</strain>
    </source>
</reference>
<dbReference type="Gene3D" id="3.40.50.2300">
    <property type="match status" value="2"/>
</dbReference>
<comment type="similarity">
    <text evidence="3">Belongs to the methyl-accepting chemotaxis (MCP) protein family.</text>
</comment>
<dbReference type="InterPro" id="IPR025997">
    <property type="entry name" value="SBP_2_dom"/>
</dbReference>
<dbReference type="Pfam" id="PF13407">
    <property type="entry name" value="Peripla_BP_4"/>
    <property type="match status" value="1"/>
</dbReference>
<feature type="domain" description="Methyl-accepting transducer" evidence="6">
    <location>
        <begin position="108"/>
        <end position="282"/>
    </location>
</feature>
<dbReference type="GO" id="GO:0055085">
    <property type="term" value="P:transmembrane transport"/>
    <property type="evidence" value="ECO:0007669"/>
    <property type="project" value="UniProtKB-ARBA"/>
</dbReference>
<dbReference type="GO" id="GO:0004888">
    <property type="term" value="F:transmembrane signaling receptor activity"/>
    <property type="evidence" value="ECO:0007669"/>
    <property type="project" value="InterPro"/>
</dbReference>
<name>A0A6S5CHI6_AERVE</name>
<accession>A0A6S5CHI6</accession>
<sequence>MILAGLATLLPATEALSSHLGGPTFPAGVSPVVAIASILYALYFLLIYGPLTTRDLDRTAAWMEEVLSTGDLRKRLNLERRDVVGSIARKADKLTSSVQATIQGIADIAQQVALATQDVNAGIKISHTSAQKQSEATSSAAAAIEQVTVSIGEVAAHARATMETATHTGEVSRQGTQITKDASKTIESLADTVRQSAEQVEALGQRSEEISRVTSVIKDIADQTNLLALNAAIEAARAGETGRGFAVVADEVRKLAERTARATQEIGQMTQSIQNETQHAVDGNSPQGCGSNTSRPIRFDPISTRARSRQERRSVTAYVAAGHPDCLQETDRRSGRDRGHSQAAPPVGKKLVTFVTFPRVTLMRPIRCLAFLVLSLVFAGCGERVDREPAVAISTSPPPVVKPRVALVMKTLTNPFFVEMEKGARKAEIELGIELIVKTAAQETSFEQQVSIVEDLVQNKRADALVIAPANAHHLIPAVRKARDAGIPVVIIDARLDATQLAVADLAGLPFISVDNEKGAYLAVKALSAGIEVPTTAAILEGIRSAENAQARKQGAERAFSENTAIRVVASETANWKIDEAYEVTRKMFELHPGIGLLFAANDMMALGALRYLSDNGLSSVKVAGFDALPEIRTMVDQGKLAVTVDQRSAEQGYQGVLYVIRLLKGEKVPSETLIDVELVSAPK</sequence>
<dbReference type="PROSITE" id="PS50111">
    <property type="entry name" value="CHEMOTAXIS_TRANSDUC_2"/>
    <property type="match status" value="1"/>
</dbReference>
<dbReference type="InterPro" id="IPR004090">
    <property type="entry name" value="Chemotax_Me-accpt_rcpt"/>
</dbReference>
<dbReference type="GO" id="GO:0006935">
    <property type="term" value="P:chemotaxis"/>
    <property type="evidence" value="ECO:0007669"/>
    <property type="project" value="InterPro"/>
</dbReference>
<dbReference type="Pfam" id="PF00015">
    <property type="entry name" value="MCPsignal"/>
    <property type="match status" value="1"/>
</dbReference>
<proteinExistence type="inferred from homology"/>
<dbReference type="PRINTS" id="PR00260">
    <property type="entry name" value="CHEMTRNSDUCR"/>
</dbReference>
<dbReference type="InterPro" id="IPR028082">
    <property type="entry name" value="Peripla_BP_I"/>
</dbReference>
<dbReference type="GO" id="GO:0016020">
    <property type="term" value="C:membrane"/>
    <property type="evidence" value="ECO:0007669"/>
    <property type="project" value="UniProtKB-SubCell"/>
</dbReference>
<dbReference type="CDD" id="cd11386">
    <property type="entry name" value="MCP_signal"/>
    <property type="match status" value="1"/>
</dbReference>